<proteinExistence type="predicted"/>
<protein>
    <submittedName>
        <fullName evidence="1">Uncharacterized protein</fullName>
    </submittedName>
</protein>
<sequence>MGHGTIYTVLRFTAGCSFAVQT</sequence>
<name>A0A0E9W0E4_ANGAN</name>
<organism evidence="1">
    <name type="scientific">Anguilla anguilla</name>
    <name type="common">European freshwater eel</name>
    <name type="synonym">Muraena anguilla</name>
    <dbReference type="NCBI Taxonomy" id="7936"/>
    <lineage>
        <taxon>Eukaryota</taxon>
        <taxon>Metazoa</taxon>
        <taxon>Chordata</taxon>
        <taxon>Craniata</taxon>
        <taxon>Vertebrata</taxon>
        <taxon>Euteleostomi</taxon>
        <taxon>Actinopterygii</taxon>
        <taxon>Neopterygii</taxon>
        <taxon>Teleostei</taxon>
        <taxon>Anguilliformes</taxon>
        <taxon>Anguillidae</taxon>
        <taxon>Anguilla</taxon>
    </lineage>
</organism>
<dbReference type="AlphaFoldDB" id="A0A0E9W0E4"/>
<evidence type="ECO:0000313" key="1">
    <source>
        <dbReference type="EMBL" id="JAH83781.1"/>
    </source>
</evidence>
<reference evidence="1" key="2">
    <citation type="journal article" date="2015" name="Fish Shellfish Immunol.">
        <title>Early steps in the European eel (Anguilla anguilla)-Vibrio vulnificus interaction in the gills: Role of the RtxA13 toxin.</title>
        <authorList>
            <person name="Callol A."/>
            <person name="Pajuelo D."/>
            <person name="Ebbesson L."/>
            <person name="Teles M."/>
            <person name="MacKenzie S."/>
            <person name="Amaro C."/>
        </authorList>
    </citation>
    <scope>NUCLEOTIDE SEQUENCE</scope>
</reference>
<accession>A0A0E9W0E4</accession>
<reference evidence="1" key="1">
    <citation type="submission" date="2014-11" db="EMBL/GenBank/DDBJ databases">
        <authorList>
            <person name="Amaro Gonzalez C."/>
        </authorList>
    </citation>
    <scope>NUCLEOTIDE SEQUENCE</scope>
</reference>
<dbReference type="EMBL" id="GBXM01024796">
    <property type="protein sequence ID" value="JAH83781.1"/>
    <property type="molecule type" value="Transcribed_RNA"/>
</dbReference>